<reference evidence="2 3" key="1">
    <citation type="submission" date="2019-03" db="EMBL/GenBank/DDBJ databases">
        <title>Genomic Encyclopedia of Type Strains, Phase IV (KMG-IV): sequencing the most valuable type-strain genomes for metagenomic binning, comparative biology and taxonomic classification.</title>
        <authorList>
            <person name="Goeker M."/>
        </authorList>
    </citation>
    <scope>NUCLEOTIDE SEQUENCE [LARGE SCALE GENOMIC DNA]</scope>
    <source>
        <strain evidence="2 3">DSM 103236</strain>
    </source>
</reference>
<name>A0A4R2HII2_9SPHI</name>
<keyword evidence="1" id="KW-0472">Membrane</keyword>
<gene>
    <name evidence="2" type="ORF">EV200_102214</name>
</gene>
<protein>
    <submittedName>
        <fullName evidence="2">Uncharacterized protein</fullName>
    </submittedName>
</protein>
<evidence type="ECO:0000256" key="1">
    <source>
        <dbReference type="SAM" id="Phobius"/>
    </source>
</evidence>
<accession>A0A4R2HII2</accession>
<organism evidence="2 3">
    <name type="scientific">Pedobacter psychrotolerans</name>
    <dbReference type="NCBI Taxonomy" id="1843235"/>
    <lineage>
        <taxon>Bacteria</taxon>
        <taxon>Pseudomonadati</taxon>
        <taxon>Bacteroidota</taxon>
        <taxon>Sphingobacteriia</taxon>
        <taxon>Sphingobacteriales</taxon>
        <taxon>Sphingobacteriaceae</taxon>
        <taxon>Pedobacter</taxon>
    </lineage>
</organism>
<evidence type="ECO:0000313" key="2">
    <source>
        <dbReference type="EMBL" id="TCO28797.1"/>
    </source>
</evidence>
<proteinExistence type="predicted"/>
<dbReference type="EMBL" id="SLWO01000002">
    <property type="protein sequence ID" value="TCO28797.1"/>
    <property type="molecule type" value="Genomic_DNA"/>
</dbReference>
<keyword evidence="1" id="KW-1133">Transmembrane helix</keyword>
<evidence type="ECO:0000313" key="3">
    <source>
        <dbReference type="Proteomes" id="UP000295684"/>
    </source>
</evidence>
<comment type="caution">
    <text evidence="2">The sequence shown here is derived from an EMBL/GenBank/DDBJ whole genome shotgun (WGS) entry which is preliminary data.</text>
</comment>
<sequence length="287" mass="33847">MLNNTAMHKPKIAIIICFFGDFPWYFPFFLHSCKFNPDIDFLIFTDNEYDFGSLPNLRAQKLSMNEIGDLASKKLGFKVNIDFPYKLCDFKPAYGFLFSDYIKGYDFWGQSDIDIIYGNIRGFITDELLGKFDFISVRHDYTTGCFAIYRNCYVMNSLFKKSADFIKVFSEPKHYCFDECNFMHDSLTEGKSIFEIETEIESFTHVVLKAVREAEINAHFDFLLMEGIPGKIKFEQGKIFYDNKLEAILYHLYWLKRVYQPRNVPKVIPDEYKISPSRIYFRNKQIA</sequence>
<dbReference type="Pfam" id="PF20330">
    <property type="entry name" value="DUF6625"/>
    <property type="match status" value="1"/>
</dbReference>
<dbReference type="Proteomes" id="UP000295684">
    <property type="component" value="Unassembled WGS sequence"/>
</dbReference>
<keyword evidence="1" id="KW-0812">Transmembrane</keyword>
<dbReference type="InterPro" id="IPR046733">
    <property type="entry name" value="DUF6625"/>
</dbReference>
<dbReference type="AlphaFoldDB" id="A0A4R2HII2"/>
<feature type="transmembrane region" description="Helical" evidence="1">
    <location>
        <begin position="12"/>
        <end position="30"/>
    </location>
</feature>